<keyword evidence="1" id="KW-1133">Transmembrane helix</keyword>
<dbReference type="InterPro" id="IPR050525">
    <property type="entry name" value="ECM_Assembly_Org"/>
</dbReference>
<dbReference type="PROSITE" id="PS50234">
    <property type="entry name" value="VWFA"/>
    <property type="match status" value="1"/>
</dbReference>
<evidence type="ECO:0000313" key="5">
    <source>
        <dbReference type="Proteomes" id="UP000683360"/>
    </source>
</evidence>
<gene>
    <name evidence="4" type="ORF">MEDL_32736</name>
</gene>
<keyword evidence="1" id="KW-0472">Membrane</keyword>
<dbReference type="Gene3D" id="2.60.40.10">
    <property type="entry name" value="Immunoglobulins"/>
    <property type="match status" value="1"/>
</dbReference>
<dbReference type="InterPro" id="IPR013783">
    <property type="entry name" value="Ig-like_fold"/>
</dbReference>
<dbReference type="PANTHER" id="PTHR24020">
    <property type="entry name" value="COLLAGEN ALPHA"/>
    <property type="match status" value="1"/>
</dbReference>
<dbReference type="EMBL" id="CAJPWZ010001624">
    <property type="protein sequence ID" value="CAG2219179.1"/>
    <property type="molecule type" value="Genomic_DNA"/>
</dbReference>
<organism evidence="4 5">
    <name type="scientific">Mytilus edulis</name>
    <name type="common">Blue mussel</name>
    <dbReference type="NCBI Taxonomy" id="6550"/>
    <lineage>
        <taxon>Eukaryota</taxon>
        <taxon>Metazoa</taxon>
        <taxon>Spiralia</taxon>
        <taxon>Lophotrochozoa</taxon>
        <taxon>Mollusca</taxon>
        <taxon>Bivalvia</taxon>
        <taxon>Autobranchia</taxon>
        <taxon>Pteriomorphia</taxon>
        <taxon>Mytilida</taxon>
        <taxon>Mytiloidea</taxon>
        <taxon>Mytilidae</taxon>
        <taxon>Mytilinae</taxon>
        <taxon>Mytilus</taxon>
    </lineage>
</organism>
<dbReference type="Gene3D" id="3.40.50.410">
    <property type="entry name" value="von Willebrand factor, type A domain"/>
    <property type="match status" value="1"/>
</dbReference>
<dbReference type="Proteomes" id="UP000683360">
    <property type="component" value="Unassembled WGS sequence"/>
</dbReference>
<evidence type="ECO:0000313" key="4">
    <source>
        <dbReference type="EMBL" id="CAG2219179.1"/>
    </source>
</evidence>
<dbReference type="SMART" id="SM00409">
    <property type="entry name" value="IG"/>
    <property type="match status" value="1"/>
</dbReference>
<dbReference type="PANTHER" id="PTHR24020:SF20">
    <property type="entry name" value="PH DOMAIN-CONTAINING PROTEIN"/>
    <property type="match status" value="1"/>
</dbReference>
<dbReference type="InterPro" id="IPR002035">
    <property type="entry name" value="VWF_A"/>
</dbReference>
<reference evidence="4" key="1">
    <citation type="submission" date="2021-03" db="EMBL/GenBank/DDBJ databases">
        <authorList>
            <person name="Bekaert M."/>
        </authorList>
    </citation>
    <scope>NUCLEOTIDE SEQUENCE</scope>
</reference>
<dbReference type="Pfam" id="PF00092">
    <property type="entry name" value="VWA"/>
    <property type="match status" value="1"/>
</dbReference>
<evidence type="ECO:0000259" key="3">
    <source>
        <dbReference type="PROSITE" id="PS50835"/>
    </source>
</evidence>
<feature type="domain" description="VWFA" evidence="2">
    <location>
        <begin position="46"/>
        <end position="224"/>
    </location>
</feature>
<dbReference type="SMART" id="SM00327">
    <property type="entry name" value="VWA"/>
    <property type="match status" value="1"/>
</dbReference>
<proteinExistence type="predicted"/>
<keyword evidence="1" id="KW-0812">Transmembrane</keyword>
<dbReference type="InterPro" id="IPR007110">
    <property type="entry name" value="Ig-like_dom"/>
</dbReference>
<dbReference type="SUPFAM" id="SSF48726">
    <property type="entry name" value="Immunoglobulin"/>
    <property type="match status" value="1"/>
</dbReference>
<feature type="domain" description="Ig-like" evidence="3">
    <location>
        <begin position="226"/>
        <end position="310"/>
    </location>
</feature>
<evidence type="ECO:0000259" key="2">
    <source>
        <dbReference type="PROSITE" id="PS50234"/>
    </source>
</evidence>
<evidence type="ECO:0000256" key="1">
    <source>
        <dbReference type="SAM" id="Phobius"/>
    </source>
</evidence>
<feature type="transmembrane region" description="Helical" evidence="1">
    <location>
        <begin position="360"/>
        <end position="383"/>
    </location>
</feature>
<dbReference type="InterPro" id="IPR036179">
    <property type="entry name" value="Ig-like_dom_sf"/>
</dbReference>
<comment type="caution">
    <text evidence="4">The sequence shown here is derived from an EMBL/GenBank/DDBJ whole genome shotgun (WGS) entry which is preliminary data.</text>
</comment>
<dbReference type="AlphaFoldDB" id="A0A8S3SBV4"/>
<sequence>MVGASPDIWALKSIVISMELSFRICLFLALNTKPVYLQGCFSAKVDLVIMLDSSASVKTSFSKMLSFCKNVLANADIDSGHVKVGILSFSNTAKIEFPMTRYSTKLDVFQAIDRISHISGNTNIAVAFEKVRSEMFPTYNGDRDNVSKVVMLLTDGKISNVNQSTTAKEANTTRSRNIHIYAIVSDSINTQASEISKIVTPPSTANSMDLKQCANLSSRVFNATCPEQLIIVPTLYVRKGNPVTLYCNVPNNPGHTEVFLEKFTTSTVNNISDSKYSNFTFHSMSNSDVGTYMCYAGNSTSSSQTNTSVMLKLLEGNILHNISNAEIDKKVLELRKTLEIRKNETARYRRMKVSATDDRLSSAVMGYVGVMVIVSIISLFVFFDCLSVWQYYYDT</sequence>
<dbReference type="SUPFAM" id="SSF53300">
    <property type="entry name" value="vWA-like"/>
    <property type="match status" value="1"/>
</dbReference>
<accession>A0A8S3SBV4</accession>
<dbReference type="PROSITE" id="PS50835">
    <property type="entry name" value="IG_LIKE"/>
    <property type="match status" value="1"/>
</dbReference>
<dbReference type="InterPro" id="IPR003599">
    <property type="entry name" value="Ig_sub"/>
</dbReference>
<name>A0A8S3SBV4_MYTED</name>
<dbReference type="InterPro" id="IPR036465">
    <property type="entry name" value="vWFA_dom_sf"/>
</dbReference>
<dbReference type="OrthoDB" id="6132182at2759"/>
<protein>
    <recommendedName>
        <fullName evidence="6">VWFA domain-containing protein</fullName>
    </recommendedName>
</protein>
<evidence type="ECO:0008006" key="6">
    <source>
        <dbReference type="Google" id="ProtNLM"/>
    </source>
</evidence>
<dbReference type="PRINTS" id="PR00453">
    <property type="entry name" value="VWFADOMAIN"/>
</dbReference>
<dbReference type="CDD" id="cd01450">
    <property type="entry name" value="vWFA_subfamily_ECM"/>
    <property type="match status" value="1"/>
</dbReference>
<keyword evidence="5" id="KW-1185">Reference proteome</keyword>